<accession>A0A4S2F6N8</accession>
<evidence type="ECO:0000256" key="1">
    <source>
        <dbReference type="SAM" id="Phobius"/>
    </source>
</evidence>
<feature type="transmembrane region" description="Helical" evidence="1">
    <location>
        <begin position="94"/>
        <end position="121"/>
    </location>
</feature>
<gene>
    <name evidence="2" type="ORF">E5334_02480</name>
</gene>
<evidence type="ECO:0000313" key="3">
    <source>
        <dbReference type="Proteomes" id="UP000310263"/>
    </source>
</evidence>
<reference evidence="2 3" key="1">
    <citation type="submission" date="2019-04" db="EMBL/GenBank/DDBJ databases">
        <title>Microbes associate with the intestines of laboratory mice.</title>
        <authorList>
            <person name="Navarre W."/>
            <person name="Wong E."/>
            <person name="Huang K."/>
            <person name="Tropini C."/>
            <person name="Ng K."/>
            <person name="Yu B."/>
        </authorList>
    </citation>
    <scope>NUCLEOTIDE SEQUENCE [LARGE SCALE GENOMIC DNA]</scope>
    <source>
        <strain evidence="2 3">NM07_P-09</strain>
    </source>
</reference>
<proteinExistence type="predicted"/>
<name>A0A4S2F6N8_9ACTN</name>
<keyword evidence="1" id="KW-0472">Membrane</keyword>
<dbReference type="EMBL" id="SRYE01000001">
    <property type="protein sequence ID" value="TGY63383.1"/>
    <property type="molecule type" value="Genomic_DNA"/>
</dbReference>
<dbReference type="Proteomes" id="UP000310263">
    <property type="component" value="Unassembled WGS sequence"/>
</dbReference>
<comment type="caution">
    <text evidence="2">The sequence shown here is derived from an EMBL/GenBank/DDBJ whole genome shotgun (WGS) entry which is preliminary data.</text>
</comment>
<sequence>MAIVGEVGQGVGFGGGRELVLIESLKSECTRCDSVAKNGLDGFVHMVQRNRLVLLDGGKPMEGLLTAGMQIANSLGLAKKAYEQAFGASRRVILVIRLVSAMGFCVAPLLTSLLSIVPLALRACKQAGWGGAA</sequence>
<evidence type="ECO:0000313" key="2">
    <source>
        <dbReference type="EMBL" id="TGY63383.1"/>
    </source>
</evidence>
<keyword evidence="1" id="KW-0812">Transmembrane</keyword>
<dbReference type="AlphaFoldDB" id="A0A4S2F6N8"/>
<protein>
    <submittedName>
        <fullName evidence="2">Uncharacterized protein</fullName>
    </submittedName>
</protein>
<organism evidence="2 3">
    <name type="scientific">Muricaecibacterium torontonense</name>
    <dbReference type="NCBI Taxonomy" id="3032871"/>
    <lineage>
        <taxon>Bacteria</taxon>
        <taxon>Bacillati</taxon>
        <taxon>Actinomycetota</taxon>
        <taxon>Coriobacteriia</taxon>
        <taxon>Coriobacteriales</taxon>
        <taxon>Atopobiaceae</taxon>
        <taxon>Muricaecibacterium</taxon>
    </lineage>
</organism>
<keyword evidence="3" id="KW-1185">Reference proteome</keyword>
<dbReference type="RefSeq" id="WP_136012010.1">
    <property type="nucleotide sequence ID" value="NZ_SRYE01000001.1"/>
</dbReference>
<keyword evidence="1" id="KW-1133">Transmembrane helix</keyword>